<feature type="transmembrane region" description="Helical" evidence="1">
    <location>
        <begin position="12"/>
        <end position="33"/>
    </location>
</feature>
<keyword evidence="1" id="KW-1133">Transmembrane helix</keyword>
<feature type="transmembrane region" description="Helical" evidence="1">
    <location>
        <begin position="152"/>
        <end position="172"/>
    </location>
</feature>
<proteinExistence type="predicted"/>
<organism evidence="2 3">
    <name type="scientific">Frigoriglobus tundricola</name>
    <dbReference type="NCBI Taxonomy" id="2774151"/>
    <lineage>
        <taxon>Bacteria</taxon>
        <taxon>Pseudomonadati</taxon>
        <taxon>Planctomycetota</taxon>
        <taxon>Planctomycetia</taxon>
        <taxon>Gemmatales</taxon>
        <taxon>Gemmataceae</taxon>
        <taxon>Frigoriglobus</taxon>
    </lineage>
</organism>
<dbReference type="AlphaFoldDB" id="A0A6M5YFL2"/>
<evidence type="ECO:0000313" key="2">
    <source>
        <dbReference type="EMBL" id="QJW92797.1"/>
    </source>
</evidence>
<dbReference type="KEGG" id="ftj:FTUN_0294"/>
<reference evidence="3" key="1">
    <citation type="submission" date="2020-05" db="EMBL/GenBank/DDBJ databases">
        <title>Frigoriglobus tundricola gen. nov., sp. nov., a psychrotolerant cellulolytic planctomycete of the family Gemmataceae with two divergent copies of 16S rRNA gene.</title>
        <authorList>
            <person name="Kulichevskaya I.S."/>
            <person name="Ivanova A.A."/>
            <person name="Naumoff D.G."/>
            <person name="Beletsky A.V."/>
            <person name="Rijpstra W.I.C."/>
            <person name="Sinninghe Damste J.S."/>
            <person name="Mardanov A.V."/>
            <person name="Ravin N.V."/>
            <person name="Dedysh S.N."/>
        </authorList>
    </citation>
    <scope>NUCLEOTIDE SEQUENCE [LARGE SCALE GENOMIC DNA]</scope>
    <source>
        <strain evidence="3">PL17</strain>
    </source>
</reference>
<name>A0A6M5YFL2_9BACT</name>
<feature type="transmembrane region" description="Helical" evidence="1">
    <location>
        <begin position="79"/>
        <end position="102"/>
    </location>
</feature>
<keyword evidence="1" id="KW-0472">Membrane</keyword>
<protein>
    <submittedName>
        <fullName evidence="2">Uncharacterized protein</fullName>
    </submittedName>
</protein>
<feature type="transmembrane region" description="Helical" evidence="1">
    <location>
        <begin position="53"/>
        <end position="72"/>
    </location>
</feature>
<keyword evidence="3" id="KW-1185">Reference proteome</keyword>
<feature type="transmembrane region" description="Helical" evidence="1">
    <location>
        <begin position="122"/>
        <end position="140"/>
    </location>
</feature>
<feature type="transmembrane region" description="Helical" evidence="1">
    <location>
        <begin position="178"/>
        <end position="196"/>
    </location>
</feature>
<dbReference type="EMBL" id="CP053452">
    <property type="protein sequence ID" value="QJW92797.1"/>
    <property type="molecule type" value="Genomic_DNA"/>
</dbReference>
<sequence>MAEPRRVQLSQLALAATHTVITGFLIVFFTVPYRPLLEPVGTDVTREEIKRSALLPVLMWCLGWPSALAGASGTFRLRFVWTLGCALLLVHIAVAFHLGHGWSHQMAWEHTRQVGGYGDGIFVNYVFALVWLADVLWAWVGVDSYRARPRWLTWSVVGFLAFVVFNAAVVFGGWGSRGAFGLGLLGAALGLVSDRCRARR</sequence>
<evidence type="ECO:0000313" key="3">
    <source>
        <dbReference type="Proteomes" id="UP000503447"/>
    </source>
</evidence>
<accession>A0A6M5YFL2</accession>
<evidence type="ECO:0000256" key="1">
    <source>
        <dbReference type="SAM" id="Phobius"/>
    </source>
</evidence>
<keyword evidence="1" id="KW-0812">Transmembrane</keyword>
<dbReference type="Proteomes" id="UP000503447">
    <property type="component" value="Chromosome"/>
</dbReference>
<gene>
    <name evidence="2" type="ORF">FTUN_0294</name>
</gene>